<dbReference type="EMBL" id="AAUX01000001">
    <property type="protein sequence ID" value="EAV46880.1"/>
    <property type="molecule type" value="Genomic_DNA"/>
</dbReference>
<gene>
    <name evidence="2" type="ORF">MB2181_02365</name>
</gene>
<evidence type="ECO:0000313" key="3">
    <source>
        <dbReference type="Proteomes" id="UP000054262"/>
    </source>
</evidence>
<keyword evidence="1" id="KW-0812">Transmembrane</keyword>
<proteinExistence type="predicted"/>
<protein>
    <submittedName>
        <fullName evidence="2">Uncharacterized protein</fullName>
    </submittedName>
</protein>
<evidence type="ECO:0000256" key="1">
    <source>
        <dbReference type="SAM" id="Phobius"/>
    </source>
</evidence>
<organism evidence="2 3">
    <name type="scientific">Methylophilales bacterium HTCC2181</name>
    <dbReference type="NCBI Taxonomy" id="383631"/>
    <lineage>
        <taxon>Bacteria</taxon>
        <taxon>Pseudomonadati</taxon>
        <taxon>Pseudomonadota</taxon>
        <taxon>Betaproteobacteria</taxon>
        <taxon>Nitrosomonadales</taxon>
        <taxon>OM43 clade</taxon>
    </lineage>
</organism>
<accession>A0P5S0</accession>
<evidence type="ECO:0000313" key="2">
    <source>
        <dbReference type="EMBL" id="EAV46880.1"/>
    </source>
</evidence>
<dbReference type="AlphaFoldDB" id="A0P5S0"/>
<sequence length="63" mass="7094">MFKKNIGKLSLALAFIAAIWLILGMFNVVPLVFKLPNETYVRSHASLAVISLLIASWAFWNED</sequence>
<name>A0P5S0_9PROT</name>
<dbReference type="Proteomes" id="UP000054262">
    <property type="component" value="Unassembled WGS sequence"/>
</dbReference>
<keyword evidence="3" id="KW-1185">Reference proteome</keyword>
<feature type="transmembrane region" description="Helical" evidence="1">
    <location>
        <begin position="39"/>
        <end position="60"/>
    </location>
</feature>
<keyword evidence="1" id="KW-1133">Transmembrane helix</keyword>
<comment type="caution">
    <text evidence="2">The sequence shown here is derived from an EMBL/GenBank/DDBJ whole genome shotgun (WGS) entry which is preliminary data.</text>
</comment>
<keyword evidence="1" id="KW-0472">Membrane</keyword>
<reference evidence="2 3" key="1">
    <citation type="submission" date="2006-11" db="EMBL/GenBank/DDBJ databases">
        <authorList>
            <person name="Giovannoni S."/>
            <person name="Vergin K."/>
            <person name="Ferriera S."/>
            <person name="Johnson J."/>
            <person name="Kravitz S."/>
            <person name="Beeson K."/>
            <person name="Sutton G."/>
            <person name="Rogers Y.-H."/>
            <person name="Friedman R."/>
            <person name="Frazier M."/>
            <person name="Venter J.C."/>
        </authorList>
    </citation>
    <scope>NUCLEOTIDE SEQUENCE [LARGE SCALE GENOMIC DNA]</scope>
    <source>
        <strain evidence="2 3">HTCC2181</strain>
    </source>
</reference>
<feature type="transmembrane region" description="Helical" evidence="1">
    <location>
        <begin position="12"/>
        <end position="33"/>
    </location>
</feature>